<accession>A0A3S4MC40</accession>
<dbReference type="STRING" id="525257.HMPREF0204_12283"/>
<dbReference type="OrthoDB" id="9861418at2"/>
<protein>
    <submittedName>
        <fullName evidence="1">Uncharacterized protein</fullName>
    </submittedName>
</protein>
<gene>
    <name evidence="1" type="ORF">NCTC11432_02169</name>
</gene>
<organism evidence="1 2">
    <name type="scientific">Chryseobacterium gleum</name>
    <name type="common">Flavobacterium gleum</name>
    <dbReference type="NCBI Taxonomy" id="250"/>
    <lineage>
        <taxon>Bacteria</taxon>
        <taxon>Pseudomonadati</taxon>
        <taxon>Bacteroidota</taxon>
        <taxon>Flavobacteriia</taxon>
        <taxon>Flavobacteriales</taxon>
        <taxon>Weeksellaceae</taxon>
        <taxon>Chryseobacterium group</taxon>
        <taxon>Chryseobacterium</taxon>
    </lineage>
</organism>
<dbReference type="AlphaFoldDB" id="A0A3S4MC40"/>
<dbReference type="Proteomes" id="UP000279227">
    <property type="component" value="Chromosome"/>
</dbReference>
<evidence type="ECO:0000313" key="1">
    <source>
        <dbReference type="EMBL" id="VEE07478.1"/>
    </source>
</evidence>
<reference evidence="1 2" key="1">
    <citation type="submission" date="2018-12" db="EMBL/GenBank/DDBJ databases">
        <authorList>
            <consortium name="Pathogen Informatics"/>
        </authorList>
    </citation>
    <scope>NUCLEOTIDE SEQUENCE [LARGE SCALE GENOMIC DNA]</scope>
    <source>
        <strain evidence="1 2">NCTC11432</strain>
    </source>
</reference>
<dbReference type="KEGG" id="cgle:NCTC11432_02169"/>
<name>A0A3S4MC40_CHRGE</name>
<evidence type="ECO:0000313" key="2">
    <source>
        <dbReference type="Proteomes" id="UP000279227"/>
    </source>
</evidence>
<dbReference type="EMBL" id="LR134289">
    <property type="protein sequence ID" value="VEE07478.1"/>
    <property type="molecule type" value="Genomic_DNA"/>
</dbReference>
<dbReference type="GeneID" id="93020725"/>
<dbReference type="RefSeq" id="WP_002977341.1">
    <property type="nucleotide sequence ID" value="NZ_CP068486.1"/>
</dbReference>
<sequence length="122" mass="14133">MEDKYITGIKQVVKTAQAFLNEFKEFAPFGLIFKNNEWIDLGAYDENLTSDQMKNFLISTIIEDFNEGNTEFGAVCVDAKIKEIGDVIIIYNTSNGKDWFELVYKYYLEGKSVKIIEENIEY</sequence>
<proteinExistence type="predicted"/>